<gene>
    <name evidence="2" type="ORF">HFV08_11105</name>
</gene>
<dbReference type="SMART" id="SM00530">
    <property type="entry name" value="HTH_XRE"/>
    <property type="match status" value="1"/>
</dbReference>
<dbReference type="Pfam" id="PF13560">
    <property type="entry name" value="HTH_31"/>
    <property type="match status" value="1"/>
</dbReference>
<dbReference type="InterPro" id="IPR001387">
    <property type="entry name" value="Cro/C1-type_HTH"/>
</dbReference>
<dbReference type="PROSITE" id="PS50943">
    <property type="entry name" value="HTH_CROC1"/>
    <property type="match status" value="1"/>
</dbReference>
<accession>A0ABX1H093</accession>
<sequence length="346" mass="38116">MAKQGLWADGRLRAAYAAQDWPLVFRRYRALSGLSQNRLGRLVGLTQAYVSRIESGRPPQAADVIARIVEGLEVPEELGGSQSAAKRDDWAPAAELRARMAHASRTGRADMGTADWISTVLAQYRRAEDDVRGPALWPVVRAQLDTVTELLPKATANQADRLLLLAAEHAHWLSWVAWQEGRRGPALAWLDLAAGWATDGGHVDMASWVGRVRAYYTLEHGDPLRSLRTADAARFSSAPLSPAAAAAAAYQTGLAAAAVSERDRARRLADEAREFAEQVPDEADRPDWLYWLTPARADLQVADIAFACRDWAAAAEGFRQALPGLVGYPRDHAYYQARMEDARRRI</sequence>
<organism evidence="2 3">
    <name type="scientific">Streptomyces physcomitrii</name>
    <dbReference type="NCBI Taxonomy" id="2724184"/>
    <lineage>
        <taxon>Bacteria</taxon>
        <taxon>Bacillati</taxon>
        <taxon>Actinomycetota</taxon>
        <taxon>Actinomycetes</taxon>
        <taxon>Kitasatosporales</taxon>
        <taxon>Streptomycetaceae</taxon>
        <taxon>Streptomyces</taxon>
    </lineage>
</organism>
<dbReference type="SUPFAM" id="SSF47413">
    <property type="entry name" value="lambda repressor-like DNA-binding domains"/>
    <property type="match status" value="1"/>
</dbReference>
<evidence type="ECO:0000313" key="3">
    <source>
        <dbReference type="Proteomes" id="UP000772196"/>
    </source>
</evidence>
<protein>
    <submittedName>
        <fullName evidence="2">Helix-turn-helix transcriptional regulator</fullName>
    </submittedName>
</protein>
<dbReference type="Proteomes" id="UP000772196">
    <property type="component" value="Unassembled WGS sequence"/>
</dbReference>
<comment type="caution">
    <text evidence="2">The sequence shown here is derived from an EMBL/GenBank/DDBJ whole genome shotgun (WGS) entry which is preliminary data.</text>
</comment>
<dbReference type="CDD" id="cd00093">
    <property type="entry name" value="HTH_XRE"/>
    <property type="match status" value="1"/>
</dbReference>
<keyword evidence="3" id="KW-1185">Reference proteome</keyword>
<feature type="domain" description="HTH cro/C1-type" evidence="1">
    <location>
        <begin position="25"/>
        <end position="78"/>
    </location>
</feature>
<dbReference type="EMBL" id="JAAWWP010000005">
    <property type="protein sequence ID" value="NKI41777.1"/>
    <property type="molecule type" value="Genomic_DNA"/>
</dbReference>
<evidence type="ECO:0000313" key="2">
    <source>
        <dbReference type="EMBL" id="NKI41777.1"/>
    </source>
</evidence>
<dbReference type="InterPro" id="IPR010982">
    <property type="entry name" value="Lambda_DNA-bd_dom_sf"/>
</dbReference>
<proteinExistence type="predicted"/>
<dbReference type="RefSeq" id="WP_040250515.1">
    <property type="nucleotide sequence ID" value="NZ_JAAWWP010000005.1"/>
</dbReference>
<name>A0ABX1H093_9ACTN</name>
<dbReference type="Gene3D" id="1.10.260.40">
    <property type="entry name" value="lambda repressor-like DNA-binding domains"/>
    <property type="match status" value="1"/>
</dbReference>
<evidence type="ECO:0000259" key="1">
    <source>
        <dbReference type="PROSITE" id="PS50943"/>
    </source>
</evidence>
<reference evidence="2 3" key="1">
    <citation type="submission" date="2020-04" db="EMBL/GenBank/DDBJ databases">
        <title>Phylogenetic Diversity and Antibacterial Activity against Ralstonia solanacearum of Endophytic Actinomycete Isolated from Moss.</title>
        <authorList>
            <person name="Zhuang X."/>
        </authorList>
    </citation>
    <scope>NUCLEOTIDE SEQUENCE [LARGE SCALE GENOMIC DNA]</scope>
    <source>
        <strain evidence="2 3">LD120</strain>
    </source>
</reference>